<sequence>MTSTTAVPEPPLLRLSHISKRFGALVANDDISLELHRGEVLALLGENGAGKSTLMAILFGHYVADAGCVEVEGRALPAGDTGAALNAGIGMVHQHFTLADNLTVLDNVMLGTEPLWRPFSRRGAARAKLLATAGRFGLQVAPDARIAELSMGERQQVEILKALVRGARVLILDEPTAVLTPQQSEALFATLRDLVREGLSILFISHKLDEVRRVSDRVAVLRSGRLVAQFDTLDGVDKAALAEAMVGHAVAPLGRGVRQRGALVARLREVTVAGKPRPRLNRVTLELHAHEVLGIAGISGNGQQALADLLCGVLAPDSGTLVLEGQRLPAKPRAWLRAGVARIPEDRHAVGAVGDLALWENAVLERYASPSFSVLGWLKRRRALDHAQALVQRFDVRGTEAGGLFTPARRLSGGNLQKLILGRALAGDPAAPAPKLIVANQPTWGLDVGAVAYVHGQLQSACAAGAALLLISDDLDELFALSDRIAVMHGGRLGVARPVAEWTRADIGLAMAGAVVAGHAGSFFSTAADGVVHAA</sequence>
<proteinExistence type="predicted"/>
<dbReference type="PROSITE" id="PS50893">
    <property type="entry name" value="ABC_TRANSPORTER_2"/>
    <property type="match status" value="2"/>
</dbReference>
<keyword evidence="1" id="KW-1003">Cell membrane</keyword>
<evidence type="ECO:0000256" key="4">
    <source>
        <dbReference type="ARBA" id="ARBA00022741"/>
    </source>
</evidence>
<dbReference type="InterPro" id="IPR003439">
    <property type="entry name" value="ABC_transporter-like_ATP-bd"/>
</dbReference>
<evidence type="ECO:0000256" key="5">
    <source>
        <dbReference type="ARBA" id="ARBA00022840"/>
    </source>
</evidence>
<evidence type="ECO:0000259" key="6">
    <source>
        <dbReference type="PROSITE" id="PS50893"/>
    </source>
</evidence>
<keyword evidence="5 7" id="KW-0067">ATP-binding</keyword>
<evidence type="ECO:0000313" key="8">
    <source>
        <dbReference type="Proteomes" id="UP001293718"/>
    </source>
</evidence>
<dbReference type="Proteomes" id="UP001293718">
    <property type="component" value="Unassembled WGS sequence"/>
</dbReference>
<dbReference type="CDD" id="cd03215">
    <property type="entry name" value="ABC_Carb_Monos_II"/>
    <property type="match status" value="1"/>
</dbReference>
<name>A0ABU5ICL1_9BURK</name>
<evidence type="ECO:0000256" key="3">
    <source>
        <dbReference type="ARBA" id="ARBA00022737"/>
    </source>
</evidence>
<dbReference type="RefSeq" id="WP_322464966.1">
    <property type="nucleotide sequence ID" value="NZ_JAXOJX010000008.1"/>
</dbReference>
<dbReference type="InterPro" id="IPR050107">
    <property type="entry name" value="ABC_carbohydrate_import_ATPase"/>
</dbReference>
<evidence type="ECO:0000256" key="2">
    <source>
        <dbReference type="ARBA" id="ARBA00022597"/>
    </source>
</evidence>
<dbReference type="CDD" id="cd03216">
    <property type="entry name" value="ABC_Carb_Monos_I"/>
    <property type="match status" value="1"/>
</dbReference>
<gene>
    <name evidence="7" type="ORF">SM757_07445</name>
</gene>
<feature type="domain" description="ABC transporter" evidence="6">
    <location>
        <begin position="265"/>
        <end position="515"/>
    </location>
</feature>
<comment type="caution">
    <text evidence="7">The sequence shown here is derived from an EMBL/GenBank/DDBJ whole genome shotgun (WGS) entry which is preliminary data.</text>
</comment>
<evidence type="ECO:0000256" key="1">
    <source>
        <dbReference type="ARBA" id="ARBA00022475"/>
    </source>
</evidence>
<dbReference type="InterPro" id="IPR027417">
    <property type="entry name" value="P-loop_NTPase"/>
</dbReference>
<dbReference type="PANTHER" id="PTHR43790:SF4">
    <property type="entry name" value="GUANOSINE IMPORT ATP-BINDING PROTEIN NUPO"/>
    <property type="match status" value="1"/>
</dbReference>
<keyword evidence="1" id="KW-0472">Membrane</keyword>
<dbReference type="InterPro" id="IPR017871">
    <property type="entry name" value="ABC_transporter-like_CS"/>
</dbReference>
<protein>
    <submittedName>
        <fullName evidence="7">ABC transporter ATP-binding protein</fullName>
    </submittedName>
</protein>
<dbReference type="Pfam" id="PF00005">
    <property type="entry name" value="ABC_tran"/>
    <property type="match status" value="2"/>
</dbReference>
<organism evidence="7 8">
    <name type="scientific">Azohydromonas lata</name>
    <dbReference type="NCBI Taxonomy" id="45677"/>
    <lineage>
        <taxon>Bacteria</taxon>
        <taxon>Pseudomonadati</taxon>
        <taxon>Pseudomonadota</taxon>
        <taxon>Betaproteobacteria</taxon>
        <taxon>Burkholderiales</taxon>
        <taxon>Sphaerotilaceae</taxon>
        <taxon>Azohydromonas</taxon>
    </lineage>
</organism>
<dbReference type="SUPFAM" id="SSF52540">
    <property type="entry name" value="P-loop containing nucleoside triphosphate hydrolases"/>
    <property type="match status" value="2"/>
</dbReference>
<dbReference type="EMBL" id="JAXOJX010000008">
    <property type="protein sequence ID" value="MDZ5456405.1"/>
    <property type="molecule type" value="Genomic_DNA"/>
</dbReference>
<accession>A0ABU5ICL1</accession>
<dbReference type="PANTHER" id="PTHR43790">
    <property type="entry name" value="CARBOHYDRATE TRANSPORT ATP-BINDING PROTEIN MG119-RELATED"/>
    <property type="match status" value="1"/>
</dbReference>
<dbReference type="InterPro" id="IPR003593">
    <property type="entry name" value="AAA+_ATPase"/>
</dbReference>
<dbReference type="SMART" id="SM00382">
    <property type="entry name" value="AAA"/>
    <property type="match status" value="1"/>
</dbReference>
<dbReference type="Gene3D" id="3.40.50.300">
    <property type="entry name" value="P-loop containing nucleotide triphosphate hydrolases"/>
    <property type="match status" value="2"/>
</dbReference>
<reference evidence="7 8" key="1">
    <citation type="submission" date="2023-11" db="EMBL/GenBank/DDBJ databases">
        <title>Draft genome of Azohydromonas lata strain H1 (DSM1123), a polyhydroxyalkanoate producer.</title>
        <authorList>
            <person name="Traversa D."/>
            <person name="D'Addabbo P."/>
            <person name="Pazzani C."/>
            <person name="Manzari C."/>
            <person name="Chiara M."/>
            <person name="Scrascia M."/>
        </authorList>
    </citation>
    <scope>NUCLEOTIDE SEQUENCE [LARGE SCALE GENOMIC DNA]</scope>
    <source>
        <strain evidence="7 8">H1</strain>
    </source>
</reference>
<keyword evidence="2" id="KW-0762">Sugar transport</keyword>
<dbReference type="PROSITE" id="PS00211">
    <property type="entry name" value="ABC_TRANSPORTER_1"/>
    <property type="match status" value="1"/>
</dbReference>
<dbReference type="GO" id="GO:0005524">
    <property type="term" value="F:ATP binding"/>
    <property type="evidence" value="ECO:0007669"/>
    <property type="project" value="UniProtKB-KW"/>
</dbReference>
<keyword evidence="8" id="KW-1185">Reference proteome</keyword>
<evidence type="ECO:0000313" key="7">
    <source>
        <dbReference type="EMBL" id="MDZ5456405.1"/>
    </source>
</evidence>
<keyword evidence="4" id="KW-0547">Nucleotide-binding</keyword>
<keyword evidence="3" id="KW-0677">Repeat</keyword>
<feature type="domain" description="ABC transporter" evidence="6">
    <location>
        <begin position="13"/>
        <end position="248"/>
    </location>
</feature>
<keyword evidence="2" id="KW-0813">Transport</keyword>